<dbReference type="InterPro" id="IPR003846">
    <property type="entry name" value="SelO"/>
</dbReference>
<comment type="catalytic activity">
    <reaction evidence="8">
        <text>L-tyrosyl-[protein] + UTP = O-(5'-uridylyl)-L-tyrosyl-[protein] + diphosphate</text>
        <dbReference type="Rhea" id="RHEA:83887"/>
        <dbReference type="Rhea" id="RHEA-COMP:10136"/>
        <dbReference type="Rhea" id="RHEA-COMP:20238"/>
        <dbReference type="ChEBI" id="CHEBI:33019"/>
        <dbReference type="ChEBI" id="CHEBI:46398"/>
        <dbReference type="ChEBI" id="CHEBI:46858"/>
        <dbReference type="ChEBI" id="CHEBI:90602"/>
    </reaction>
</comment>
<evidence type="ECO:0000256" key="7">
    <source>
        <dbReference type="ARBA" id="ARBA00022842"/>
    </source>
</evidence>
<comment type="catalytic activity">
    <reaction evidence="8">
        <text>L-tyrosyl-[protein] + ATP = O-(5'-adenylyl)-L-tyrosyl-[protein] + diphosphate</text>
        <dbReference type="Rhea" id="RHEA:54288"/>
        <dbReference type="Rhea" id="RHEA-COMP:10136"/>
        <dbReference type="Rhea" id="RHEA-COMP:13846"/>
        <dbReference type="ChEBI" id="CHEBI:30616"/>
        <dbReference type="ChEBI" id="CHEBI:33019"/>
        <dbReference type="ChEBI" id="CHEBI:46858"/>
        <dbReference type="ChEBI" id="CHEBI:83624"/>
        <dbReference type="EC" id="2.7.7.108"/>
    </reaction>
</comment>
<evidence type="ECO:0000256" key="5">
    <source>
        <dbReference type="ARBA" id="ARBA00022741"/>
    </source>
</evidence>
<dbReference type="EMBL" id="JBELQE010000072">
    <property type="protein sequence ID" value="MER2250697.1"/>
    <property type="molecule type" value="Genomic_DNA"/>
</dbReference>
<comment type="catalytic activity">
    <reaction evidence="8">
        <text>L-seryl-[protein] + UTP = O-(5'-uridylyl)-L-seryl-[protein] + diphosphate</text>
        <dbReference type="Rhea" id="RHEA:64604"/>
        <dbReference type="Rhea" id="RHEA-COMP:9863"/>
        <dbReference type="Rhea" id="RHEA-COMP:16635"/>
        <dbReference type="ChEBI" id="CHEBI:29999"/>
        <dbReference type="ChEBI" id="CHEBI:33019"/>
        <dbReference type="ChEBI" id="CHEBI:46398"/>
        <dbReference type="ChEBI" id="CHEBI:156051"/>
    </reaction>
</comment>
<evidence type="ECO:0000256" key="8">
    <source>
        <dbReference type="HAMAP-Rule" id="MF_00692"/>
    </source>
</evidence>
<dbReference type="Proteomes" id="UP001480955">
    <property type="component" value="Unassembled WGS sequence"/>
</dbReference>
<feature type="binding site" evidence="8">
    <location>
        <position position="122"/>
    </location>
    <ligand>
        <name>ATP</name>
        <dbReference type="ChEBI" id="CHEBI:30616"/>
    </ligand>
</feature>
<feature type="binding site" evidence="8">
    <location>
        <position position="259"/>
    </location>
    <ligand>
        <name>ATP</name>
        <dbReference type="ChEBI" id="CHEBI:30616"/>
    </ligand>
</feature>
<feature type="active site" description="Proton acceptor" evidence="8">
    <location>
        <position position="249"/>
    </location>
</feature>
<evidence type="ECO:0000313" key="9">
    <source>
        <dbReference type="EMBL" id="MER2250697.1"/>
    </source>
</evidence>
<dbReference type="HAMAP" id="MF_00692">
    <property type="entry name" value="SelO"/>
    <property type="match status" value="1"/>
</dbReference>
<feature type="binding site" evidence="8">
    <location>
        <position position="250"/>
    </location>
    <ligand>
        <name>Mg(2+)</name>
        <dbReference type="ChEBI" id="CHEBI:18420"/>
    </ligand>
</feature>
<comment type="catalytic activity">
    <reaction evidence="8">
        <text>L-seryl-[protein] + ATP = 3-O-(5'-adenylyl)-L-seryl-[protein] + diphosphate</text>
        <dbReference type="Rhea" id="RHEA:58120"/>
        <dbReference type="Rhea" id="RHEA-COMP:9863"/>
        <dbReference type="Rhea" id="RHEA-COMP:15073"/>
        <dbReference type="ChEBI" id="CHEBI:29999"/>
        <dbReference type="ChEBI" id="CHEBI:30616"/>
        <dbReference type="ChEBI" id="CHEBI:33019"/>
        <dbReference type="ChEBI" id="CHEBI:142516"/>
        <dbReference type="EC" id="2.7.7.108"/>
    </reaction>
</comment>
<feature type="binding site" evidence="8">
    <location>
        <position position="259"/>
    </location>
    <ligand>
        <name>Mg(2+)</name>
        <dbReference type="ChEBI" id="CHEBI:18420"/>
    </ligand>
</feature>
<dbReference type="EC" id="2.7.7.-" evidence="8"/>
<feature type="binding site" evidence="8">
    <location>
        <position position="90"/>
    </location>
    <ligand>
        <name>ATP</name>
        <dbReference type="ChEBI" id="CHEBI:30616"/>
    </ligand>
</feature>
<evidence type="ECO:0000256" key="1">
    <source>
        <dbReference type="ARBA" id="ARBA00009747"/>
    </source>
</evidence>
<dbReference type="GO" id="GO:0016779">
    <property type="term" value="F:nucleotidyltransferase activity"/>
    <property type="evidence" value="ECO:0007669"/>
    <property type="project" value="UniProtKB-KW"/>
</dbReference>
<reference evidence="9 10" key="1">
    <citation type="submission" date="2024-06" db="EMBL/GenBank/DDBJ databases">
        <authorList>
            <person name="Campbell A.G."/>
        </authorList>
    </citation>
    <scope>NUCLEOTIDE SEQUENCE [LARGE SCALE GENOMIC DNA]</scope>
    <source>
        <strain evidence="9 10">EM12</strain>
    </source>
</reference>
<feature type="binding site" evidence="8">
    <location>
        <position position="123"/>
    </location>
    <ligand>
        <name>ATP</name>
        <dbReference type="ChEBI" id="CHEBI:30616"/>
    </ligand>
</feature>
<keyword evidence="8" id="KW-0464">Manganese</keyword>
<keyword evidence="10" id="KW-1185">Reference proteome</keyword>
<keyword evidence="3 8" id="KW-0548">Nucleotidyltransferase</keyword>
<keyword evidence="7 8" id="KW-0460">Magnesium</keyword>
<dbReference type="RefSeq" id="WP_350394886.1">
    <property type="nucleotide sequence ID" value="NZ_JBELQE010000072.1"/>
</dbReference>
<evidence type="ECO:0000313" key="10">
    <source>
        <dbReference type="Proteomes" id="UP001480955"/>
    </source>
</evidence>
<name>A0ABV1QMT3_9HYPH</name>
<comment type="catalytic activity">
    <reaction evidence="8">
        <text>L-histidyl-[protein] + UTP = N(tele)-(5'-uridylyl)-L-histidyl-[protein] + diphosphate</text>
        <dbReference type="Rhea" id="RHEA:83891"/>
        <dbReference type="Rhea" id="RHEA-COMP:9745"/>
        <dbReference type="Rhea" id="RHEA-COMP:20239"/>
        <dbReference type="ChEBI" id="CHEBI:29979"/>
        <dbReference type="ChEBI" id="CHEBI:33019"/>
        <dbReference type="ChEBI" id="CHEBI:46398"/>
        <dbReference type="ChEBI" id="CHEBI:233474"/>
    </reaction>
</comment>
<keyword evidence="2 8" id="KW-0808">Transferase</keyword>
<gene>
    <name evidence="8" type="primary">ydiU</name>
    <name evidence="8" type="synonym">selO</name>
    <name evidence="9" type="ORF">ABS772_12320</name>
</gene>
<keyword evidence="6 8" id="KW-0067">ATP-binding</keyword>
<dbReference type="Pfam" id="PF02696">
    <property type="entry name" value="SelO"/>
    <property type="match status" value="1"/>
</dbReference>
<feature type="binding site" evidence="8">
    <location>
        <position position="180"/>
    </location>
    <ligand>
        <name>ATP</name>
        <dbReference type="ChEBI" id="CHEBI:30616"/>
    </ligand>
</feature>
<comment type="similarity">
    <text evidence="1 8">Belongs to the SELO family.</text>
</comment>
<accession>A0ABV1QMT3</accession>
<feature type="binding site" evidence="8">
    <location>
        <position position="110"/>
    </location>
    <ligand>
        <name>ATP</name>
        <dbReference type="ChEBI" id="CHEBI:30616"/>
    </ligand>
</feature>
<feature type="binding site" evidence="8">
    <location>
        <position position="88"/>
    </location>
    <ligand>
        <name>ATP</name>
        <dbReference type="ChEBI" id="CHEBI:30616"/>
    </ligand>
</feature>
<feature type="binding site" evidence="8">
    <location>
        <position position="91"/>
    </location>
    <ligand>
        <name>ATP</name>
        <dbReference type="ChEBI" id="CHEBI:30616"/>
    </ligand>
</feature>
<organism evidence="9 10">
    <name type="scientific">Methylorubrum podarium</name>
    <dbReference type="NCBI Taxonomy" id="200476"/>
    <lineage>
        <taxon>Bacteria</taxon>
        <taxon>Pseudomonadati</taxon>
        <taxon>Pseudomonadota</taxon>
        <taxon>Alphaproteobacteria</taxon>
        <taxon>Hyphomicrobiales</taxon>
        <taxon>Methylobacteriaceae</taxon>
        <taxon>Methylorubrum</taxon>
    </lineage>
</organism>
<evidence type="ECO:0000256" key="6">
    <source>
        <dbReference type="ARBA" id="ARBA00022840"/>
    </source>
</evidence>
<protein>
    <recommendedName>
        <fullName evidence="8">Protein nucleotidyltransferase YdiU</fullName>
        <ecNumber evidence="8">2.7.7.-</ecNumber>
    </recommendedName>
    <alternativeName>
        <fullName evidence="8">Protein adenylyltransferase YdiU</fullName>
        <ecNumber evidence="8">2.7.7.108</ecNumber>
    </alternativeName>
    <alternativeName>
        <fullName evidence="8">Protein uridylyltransferase YdiU</fullName>
        <ecNumber evidence="8">2.7.7.-</ecNumber>
    </alternativeName>
</protein>
<keyword evidence="4 8" id="KW-0479">Metal-binding</keyword>
<comment type="caution">
    <text evidence="9">The sequence shown here is derived from an EMBL/GenBank/DDBJ whole genome shotgun (WGS) entry which is preliminary data.</text>
</comment>
<comment type="function">
    <text evidence="8">Nucleotidyltransferase involved in the post-translational modification of proteins. It can catalyze the addition of adenosine monophosphate (AMP) or uridine monophosphate (UMP) to a protein, resulting in modifications known as AMPylation and UMPylation.</text>
</comment>
<sequence length="497" mass="53930">MTALFPFDNSYARLPGRFFARIAPTPVEAPRLVRLNRTLASDLGLDPARLESPEGLEILAGRRVPEGAEPIATAYAGHQFGQFVPQLGDGRAILLGEVVGRDGRRDIQLKGAGPTPFSRRGDGRAALGPVLREYLVSEAMHALGIPTTRALAAVTTGEQVIRETVLPGAVLTRVASSHIRVGSFQFFAARGDVEGLRALADHAIARHDPAAADAENPYRALLEGVIRRQAELVARWLSVGFIHGVMNTDNMSIAGETIDYGPCAFLDTYDPATAFSSIDRHGRYAYGNQPRIALWNLTRLAEALLPLLSDDETRAVAEAEAALSGFAAIFEAAYHGGLNRKLGLATTRDGDASLAGDLLKAMAENEADFTLTFRRLGDAVPEPGSGCEPAAVEAVRSLFIDPTAYDRWAERWHNRLAEEPGTAAERKRMMRTANPAFIPRNHRVEAMIEAAVERQDYAPFETLLTVLSRPYDDQPDFAHYAEAPEGGGRGYRTFCGT</sequence>
<comment type="catalytic activity">
    <reaction evidence="8">
        <text>L-threonyl-[protein] + ATP = 3-O-(5'-adenylyl)-L-threonyl-[protein] + diphosphate</text>
        <dbReference type="Rhea" id="RHEA:54292"/>
        <dbReference type="Rhea" id="RHEA-COMP:11060"/>
        <dbReference type="Rhea" id="RHEA-COMP:13847"/>
        <dbReference type="ChEBI" id="CHEBI:30013"/>
        <dbReference type="ChEBI" id="CHEBI:30616"/>
        <dbReference type="ChEBI" id="CHEBI:33019"/>
        <dbReference type="ChEBI" id="CHEBI:138113"/>
        <dbReference type="EC" id="2.7.7.108"/>
    </reaction>
</comment>
<comment type="cofactor">
    <cofactor evidence="8">
        <name>Mg(2+)</name>
        <dbReference type="ChEBI" id="CHEBI:18420"/>
    </cofactor>
    <cofactor evidence="8">
        <name>Mn(2+)</name>
        <dbReference type="ChEBI" id="CHEBI:29035"/>
    </cofactor>
</comment>
<feature type="binding site" evidence="8">
    <location>
        <position position="173"/>
    </location>
    <ligand>
        <name>ATP</name>
        <dbReference type="ChEBI" id="CHEBI:30616"/>
    </ligand>
</feature>
<evidence type="ECO:0000256" key="2">
    <source>
        <dbReference type="ARBA" id="ARBA00022679"/>
    </source>
</evidence>
<dbReference type="PANTHER" id="PTHR32057:SF14">
    <property type="entry name" value="PROTEIN ADENYLYLTRANSFERASE SELO, MITOCHONDRIAL"/>
    <property type="match status" value="1"/>
</dbReference>
<dbReference type="EC" id="2.7.7.108" evidence="8"/>
<keyword evidence="5 8" id="KW-0547">Nucleotide-binding</keyword>
<dbReference type="NCBIfam" id="NF000658">
    <property type="entry name" value="PRK00029.1"/>
    <property type="match status" value="1"/>
</dbReference>
<proteinExistence type="inferred from homology"/>
<dbReference type="PANTHER" id="PTHR32057">
    <property type="entry name" value="PROTEIN ADENYLYLTRANSFERASE SELO, MITOCHONDRIAL"/>
    <property type="match status" value="1"/>
</dbReference>
<evidence type="ECO:0000256" key="3">
    <source>
        <dbReference type="ARBA" id="ARBA00022695"/>
    </source>
</evidence>
<evidence type="ECO:0000256" key="4">
    <source>
        <dbReference type="ARBA" id="ARBA00022723"/>
    </source>
</evidence>